<dbReference type="NCBIfam" id="TIGR01451">
    <property type="entry name" value="B_ant_repeat"/>
    <property type="match status" value="29"/>
</dbReference>
<name>A0A849HKK8_9MICO</name>
<sequence length="5848" mass="581765">MHLLAWDSARGVRALRRVASLVSVALVLSMLTFVVQVIQNPTPAAADQNPTSCGTVSALQNGNFETPVVPNGAGTNVLEGTPGLFWNTTATDNLIEYWRGTITTSNGGLSISPQSGSQWAELNATQASALYQDLPTVPGTTMRWSLWHRARSTNTVSGDQTNTMSVKIGSTGAPVEQRQLTTSDAAWVNYTGTYTVPAGQTTTRFQFEAITGSGGPTLGNFLDNITFGTAPCIILDKQVVDDNGGNTVPGDTLTYTVKATNNGGDAALTSAITDAIPPGTTYVPGSITVDGAAKTDGAGDDQADFGNNTVTARVGTGATATTGGTIAAGSSSTITFKVKVNASAAAGASIANTANATYSWAGDNVTRTSTSQTTTNTVQTEGITLAKSAGTPVDANGSGRLDAGDTVAYTFVVRNTGSTALSNVVVSDPKVGPVSCPSTSLASGASMTCTKTYTITQPDMDAGAVNNTATASGRPAGAVADVSATSTATTNLAPTGTLVLDKSHGTITDPDGNGLDAGDQVPYTFKVTNTGTVTLTGVSVTDPKVGTVTCPTTTLAPGASTTCTASYTLTQPDLDAGRVDNTASASGKTPLGATATGTDTDTTPLPFTGTLDLTKAANKSSVSQVGESITYTFTATNSSNRTMTGVRITDPKAGLSALSCTPAQPATLAPGVKLVCTATYTVTQSDLDAGAVTNTATATGTPANGTAVTSAPSTATVPAVDAAAIDLTKTALGLTDVDGNGPDQGDTITFGFTVRNTGNTTLNAITVTDPMLGTITCPQTSLAPGATMTCTSVTYTVTQPDVDAGAVNNTATAKATSARGTAVQDPSSTSTSLARTAVIGLTKSVAKVNDVNGNGVTDPGDTVQYSFTATNTGNTTLSSITVNDPKLGGTVTCAAGPLAPGASVTCTPAQTYTVTAADQTAGKVTNTATASATSSAGTASSNQATATVTVATPASLNVTKTQGSTSTVDPTTGRFTVTYTVTVTNSGQTPTTYGALTDTPQFASTIAIDGVIWSGPVSGSSSTAGPWVLAPAGTAIGGSTTQTYAVTVTAHSTTTTAATACGGPGTGLYNSVALPAGQEKGATTDNAACVAPPAAPTTSMSLTKSVASVQDVNGNGLTDAGDKITYSFLVRNTGTVDLTATTVSDPKLAGAGITITCADPVLSPGETTVCAPSAAYTITASDMAAGTVTNTATVTGTPPNNLPKPTATSSTSTPTQTASMTLAKSVGTVNDLDGNGRDAGDTVVYTFQVTNTGNTTLGNVVVNDARLGLSGYACGTGSLAPGASRTCTATYTLTQGDINAGSITNTASVVATPPGGATPVSATGTATLTTTGTNGIELTKTASSVMDANGNGVADAGDEIEYSFSVRNTGTTTLTNVLIDDAKLNQDDLLCTAGPLAPGATATCRTGVAYIITQADVNAGAVTNTASVTATPPYGTVPTDTDSTSTSIDNLASIDLTKTPGQVVDANGSGRVDAGDTITYTFTVRNTSNVPLTGVVINDTKLGLTNYQCGTGTVDPLTTITCTSPAYRLTQADIDAGRVDNTASVRGTDPNNNTVSDSSTASVTFTPAASASLVKTGGAVNDLDGNGPDAGDTIVYTFAVTNTGAQSLSSITVSDPKLNLSGYLCSAGPLAPGATVTCQAPTPYVLTQADVDAGRVDNTATTTAVPALGGSVTAQDAETVTVTPRSSLTFDKASRDVVDVDGNGPDAGDTVSYSFTVTNTGAASLNNIRVTDAKLGLNGFLCSAGPLAPGASVTCTSPAYTITQADVDAGQVVNTATATATPSTGGTVTGSDREVSPLTPVNSMSLTKTGGAVKDVDSSGSPSPGDTIDYTFTVTNTGSATLSNVTVTDSKLGLSGWLCTAGPLAPGATATCAAPVTYRLTQADINAGKVDNTATATAVAASGTSPRASDSETRPVTQVAGIDLTKTAGAPTTSGGRLPGSTDAGDTVTYTFTVRNTSNVTLTGVTIDDPKLNVTDLTCGTTTLEPGQTTTCTRTYTLTQGDVDALRVDNTATVTGQDPRGADVTDSATVSTPVAPASSVDLVKTGGTPTTAGGTDPNRTDAGDTVTYTFTATNTGGTSLSTLTITDPTLGLTDYFCADGSIAPGATVSCTATHSLTQGDIDAGRVDNTATVNGTSPTGPVTDTASTTVTVPQAGSLTVDKRDAGIVDNDGNGADQGDTISYTFTVTNTGTTTLAPVTITDTKLGLTDFQCVASLAPGESTTCAAPAAYVLTQGDVDNGVVHNDVTAKGNAATGTDPTATDANDVPITNLASLTLAKDAGPVADTNGSGRLDAGDTVSYTFRVTNTSNVTLTGLTVTDPLLAGAGVGIACPTTTLAPGASTTCTSGAYTLTQADIDRGRVDNTATATARNPQGGTVTATDPATVQLTPASSVRLTKSAGAISDGDGNGPDAGDTIAYTFTVTDTGATTVTNPRIADAKLGLNGFACGTTSLAPGASTTCTATYTLTQADVDAGAATNTATVTVDTPTGTATGSDGTTTTVTPRNSIVLTKTAGSIVDVDEDGRPSEGDTVEYTFTVQNTGASTLSDVTIDDAKLGLSGFVCTPGPLAPGASTTCQATKVYALTQDDVDAGTVENTATASATASAGANPADTDSETLTIDRVTSIEIDKTSGTPTTAGGRLPGVTDAGDTITYSFTVTNTANTRLTGVAVSDPMLASAGVAITCPSTSLAPNASMTCTSAPYSLTQDDIDTGRVTNTASVDGTSPTGPVTDSAVETRVLAPTSTLSLDKAAGPVADVDGNGPDAGDTVTFTFTVTNTGATTVDTVTVTDERINVTGMPCGAGPLAPGASRSCTSPAYVLTQADVDAGGFRNVATVSAVPPGGGTPVTATDDAVVTVGSSPAVAVSKTAGAPTVAAGRLDTVTDAGDTVEFTITVTNTGNVTLSPVRVTDELVGWSGRVCGGDDSLAPGESTTCTVTHTVTQAEIDAGSVTNAASAVGATPTGTSVTASDDVTVPLAPTNAISFTKNSSGVRDLDGNGPDAGDTIDYTFTVTNDGSTTLAPVTIDDPMLGLDDFSCAPSLAPGATLTCEAPAPYVLTQADVDAGAVTNAATATGDAPTGTDPTDDAATTTALTNVAALRLVKTAGTPTVAGGDLPTVTDAGDTVTYSFTVTNDSNLTLTGVEVADPMLGDVTCDAATLAPRASTTCTAAPHVLTQAEIDAGRVANTATASATQPDGTGVSDADTATVTIDGSNSVDLRKTAGEPTVAAGSDPQRTDAGDSITYAFAVTNTGNQTLSTVTVADARLGVTGLACAPTLAPGDTATCTATYTLTQADLDAGVVRNTATATATPPGGATPVTDDATATSTLPTSPGIAIDKVAGEPTVSGGRLGTTTDAGDTITYTLTVTNTGTVTLRDVEITDEKLGLAGVPCSGASTLAPGASATCTFTYTLAQPDIDAGGVTNIASVTGTPPSDAAVTASDSARVDIPASNSLTLTKSGSAVRDLDGNGADAGDTIVYTFTVTNTGSTVLAPVTIDDTKLGLDDFLCVASLAPGASVTCPAPSPYVLTQADVDAGAVDNTATVSGGAPNGPDATATDDETVDVDNVAVLTLTKTAGAPTTAGGRLGDVTDAGDTITYSFVVTNSSNLTIDDIAVNDPLLGAVTCTQQSLAPGESTTCTAAPHVLTQRDIDAGSVSNTATVRGTDPAGGAVTDTDSALVVIDPASALTIDKTASAIDDRDGNGPDAGDRITYSFTVTNTGNTTLSIVTVSDPTLKLTNLQCEAVLSPGESVTCTAPHDITQAEVDRGSITNTATATANPPNPDDPQVSATDTVTTAVPGRPAVTIEKTASVPTLTGGRLSTVTDAGDTVTYTITVENTGTVTLDPVLITDAKLGVADVACDGQSRLAPGASATCSFRYVLTQGDIDAGGVDNTASVEGAGPDGTVVDYEDVARVDLPATNAVTLSKSASAVVDNDGNGPDAGDTITYTFTVTNTGATTLAPVTISDSRLGGTFECVATLAPGDSAICAGPAAYVLTQADVDSGAVTNTATATGDAPVGADPTATSSATVDVDNVAVLVLDKQAGAPTADQGRLDTVTDAGDTITYRFTVTNESNLTLTGLRLSDPLLGDITCADTTLEARATTTCTATPYVLTQTDIDRGRVDNLATATAQDPSGDDVGATDTVSAPLTARNGVELTKTAGQPTVDGGMLPTTTDAGDTITYTFTVRNTGSQTLSPVTIDDDKLGLTDFACAASLAPGDTAECTATLTLDQADIDRGSVTNTATTTGTTPAGDTVAATDTITTPVDGAAALEFTKSASTIVDNDGNGADAGDTMTFTFTVRNTGARTLGPITVDDAKLDLGDFPCITTLAPGDTASCEAPTYVLTQDDVDAGVVANSATVTAAVAGGDPVEDASSTRTPLDNLATMTLDKVAGVVADSNGSGRQDADDTVTYTFTVANTSNLTLTGVAVTDPMLGAVTCPSTTLAARATMTCTAAPHVLTQDDIDRGRVDNTATLTATSPQGPVIPVDATEAVELDPVSSMTFVKNAGALVDLDGNGPDEGDTISYSFTVANTGATTLDPVTVSDPLLELTGMPCGSAPLAPGQSRTCPAPEPYVLTQADVDRGSVTNTATGTGTPPAGADPVSAGDDETVTFEPRSALTLTKNDSAVRDPDANGADAGDEIDYSFTVTNTGATTLAPVTIDDPLLALDNFVCVASLAPGDTATCPAPAAYTLTQDDVDAGFVRNVATATGDSPQGVDPEATDDVTTDLDNVATLVLTKTAAAPTTAGGRLPDATDAGDTVTYTFTVENTSNLTVQGIAVTDPKLSGVTCEATTLAPRTSTTCTAAPYVLTQADIDTLRVDNTATVAGTTTQGEPVSDDSTEVVTIEPADSVALEKTAGPVVDGDRNGPDAGDTITYTFTVTNTGSRTLAPVTVDDPRIGAEDIQCAATLAAGESVECTATYTLTQADIDAATVTNTATATGTPPSGGPVDSSGSETSTFTPVNAITITKNASAVVDLDRNGPDAGDEIRYSFVVQNTGAQTLSPVTIDDAKLELAGFVCAPTLAPGETATCEAPEAYVLTQDDVDDGVVTNTARVTGGAPTGPAVTDTDGTTTDLDNVAAVVLEKTAGPVVDANDSGRQDVGDTVTYEFTVTNSSNLTLRQLAVSDPLLAAAGISVDCPQTSLAPGASMTCTAEPYVLTQPDIDRGRVDNRATVTGVDPAGSGVEFSDTESVVLDAASSLTVTKTAGDVVDANSSGRVDEGDTITYTFLVENTGVTTLDPVTVTDAKLGLRGMPCGDGPLAPGASRTCTAPAYVLTQDDADAGAVTNSATASGHPVGGGSPVTSEPSSVTTPLGATSSIALVKTAGSLQDVDGDGRPSVGDRIGYTFAVTNTGATTIGRVTVSDTMLGLDDFVCSDAPLAPGASVTCAAPRDHVLTVGDIDAGSVDNTATATGTPVRPDGTTGTPVTATDDETVELDRVSGVTLVKEAGDLVDANGSGRPDAGDTLAYTFTITNTSNGTLTAVRLTDAKLGVTDAPCGAATLAPGARTTCTVTYVLTQADVDAGQVVNTATVAATDSAGLPVDATDTVTTPVTHVAALELVKAGVLRDGDGDGLADVGETVDYEFTVTNTGTVTVSGLRVTDPKLGDVTCPVTALAPGASATCTAGAYTVTQADVDAGSVQNNATASGTPAGGGETVSGTSSTSTPTDTRTGMQLTKTATLLESDGDGVADAGESVRYEFAVTNTGTTSLVDIRITDRMVGLDAALCDAGPLAPGDTVECTELTRVHQVTASETTGDALRNVATATAELVGGGGAIDDAAAVETPTAPTPPPPAPRPPTPHEPLAFTGSNILVMLGLALALLALGILLLGARRGLAPVVGRGRHRAPDRRP</sequence>
<feature type="compositionally biased region" description="Low complexity" evidence="1">
    <location>
        <begin position="4583"/>
        <end position="4598"/>
    </location>
</feature>
<feature type="region of interest" description="Disordered" evidence="1">
    <location>
        <begin position="3208"/>
        <end position="3232"/>
    </location>
</feature>
<accession>A0A849HKK8</accession>
<evidence type="ECO:0000256" key="2">
    <source>
        <dbReference type="SAM" id="Phobius"/>
    </source>
</evidence>
<dbReference type="PANTHER" id="PTHR34819:SF3">
    <property type="entry name" value="CELL SURFACE PROTEIN"/>
    <property type="match status" value="1"/>
</dbReference>
<keyword evidence="6" id="KW-1185">Reference proteome</keyword>
<feature type="compositionally biased region" description="Low complexity" evidence="1">
    <location>
        <begin position="589"/>
        <end position="603"/>
    </location>
</feature>
<evidence type="ECO:0000313" key="6">
    <source>
        <dbReference type="Proteomes" id="UP000588586"/>
    </source>
</evidence>
<feature type="domain" description="DUF7507" evidence="4">
    <location>
        <begin position="5564"/>
        <end position="5652"/>
    </location>
</feature>
<feature type="region of interest" description="Disordered" evidence="1">
    <location>
        <begin position="578"/>
        <end position="603"/>
    </location>
</feature>
<dbReference type="InterPro" id="IPR008966">
    <property type="entry name" value="Adhesion_dom_sf"/>
</dbReference>
<dbReference type="Pfam" id="PF24346">
    <property type="entry name" value="DUF7507"/>
    <property type="match status" value="45"/>
</dbReference>
<dbReference type="Gene3D" id="2.60.120.260">
    <property type="entry name" value="Galactose-binding domain-like"/>
    <property type="match status" value="1"/>
</dbReference>
<feature type="domain" description="DUF7507" evidence="4">
    <location>
        <begin position="1813"/>
        <end position="1905"/>
    </location>
</feature>
<feature type="domain" description="DUF7507" evidence="4">
    <location>
        <begin position="4393"/>
        <end position="4481"/>
    </location>
</feature>
<feature type="domain" description="DUF7507" evidence="4">
    <location>
        <begin position="1570"/>
        <end position="1674"/>
    </location>
</feature>
<feature type="domain" description="DUF7507" evidence="4">
    <location>
        <begin position="1921"/>
        <end position="2026"/>
    </location>
</feature>
<feature type="domain" description="DUF7507" evidence="4">
    <location>
        <begin position="5195"/>
        <end position="5301"/>
    </location>
</feature>
<feature type="domain" description="DUF7507" evidence="4">
    <location>
        <begin position="5090"/>
        <end position="5181"/>
    </location>
</feature>
<feature type="domain" description="DUF7507" evidence="4">
    <location>
        <begin position="4151"/>
        <end position="4253"/>
    </location>
</feature>
<evidence type="ECO:0000259" key="4">
    <source>
        <dbReference type="Pfam" id="PF24346"/>
    </source>
</evidence>
<dbReference type="InterPro" id="IPR047589">
    <property type="entry name" value="DUF11_rpt"/>
</dbReference>
<dbReference type="InterPro" id="IPR051172">
    <property type="entry name" value="Chlamydia_OmcB"/>
</dbReference>
<feature type="domain" description="DUF7507" evidence="4">
    <location>
        <begin position="1703"/>
        <end position="1789"/>
    </location>
</feature>
<feature type="domain" description="DUF7507" evidence="4">
    <location>
        <begin position="3095"/>
        <end position="3199"/>
    </location>
</feature>
<dbReference type="Gene3D" id="2.60.40.740">
    <property type="match status" value="1"/>
</dbReference>
<feature type="domain" description="DUF11" evidence="3">
    <location>
        <begin position="246"/>
        <end position="374"/>
    </location>
</feature>
<keyword evidence="2" id="KW-0472">Membrane</keyword>
<feature type="domain" description="DUF7507" evidence="4">
    <location>
        <begin position="3797"/>
        <end position="3903"/>
    </location>
</feature>
<feature type="domain" description="DUF7507" evidence="4">
    <location>
        <begin position="4049"/>
        <end position="4135"/>
    </location>
</feature>
<feature type="domain" description="DUF7507" evidence="4">
    <location>
        <begin position="1336"/>
        <end position="1440"/>
    </location>
</feature>
<evidence type="ECO:0000313" key="5">
    <source>
        <dbReference type="EMBL" id="NNM47958.1"/>
    </source>
</evidence>
<feature type="region of interest" description="Disordered" evidence="1">
    <location>
        <begin position="4933"/>
        <end position="4954"/>
    </location>
</feature>
<feature type="compositionally biased region" description="Low complexity" evidence="1">
    <location>
        <begin position="2045"/>
        <end position="2055"/>
    </location>
</feature>
<feature type="compositionally biased region" description="Low complexity" evidence="1">
    <location>
        <begin position="4933"/>
        <end position="4951"/>
    </location>
</feature>
<feature type="region of interest" description="Disordered" evidence="1">
    <location>
        <begin position="1194"/>
        <end position="1218"/>
    </location>
</feature>
<feature type="compositionally biased region" description="Pro residues" evidence="1">
    <location>
        <begin position="5784"/>
        <end position="5798"/>
    </location>
</feature>
<comment type="caution">
    <text evidence="5">The sequence shown here is derived from an EMBL/GenBank/DDBJ whole genome shotgun (WGS) entry which is preliminary data.</text>
</comment>
<feature type="domain" description="DUF7507" evidence="4">
    <location>
        <begin position="2638"/>
        <end position="2730"/>
    </location>
</feature>
<feature type="domain" description="DUF7507" evidence="4">
    <location>
        <begin position="2172"/>
        <end position="2258"/>
    </location>
</feature>
<feature type="domain" description="DUF7507" evidence="4">
    <location>
        <begin position="3917"/>
        <end position="4018"/>
    </location>
</feature>
<dbReference type="SUPFAM" id="SSF49401">
    <property type="entry name" value="Bacterial adhesins"/>
    <property type="match status" value="1"/>
</dbReference>
<feature type="domain" description="DUF7507" evidence="4">
    <location>
        <begin position="5314"/>
        <end position="5414"/>
    </location>
</feature>
<feature type="domain" description="DUF7507" evidence="4">
    <location>
        <begin position="5670"/>
        <end position="5768"/>
    </location>
</feature>
<dbReference type="NCBIfam" id="TIGR04226">
    <property type="entry name" value="RrgB_K2N_iso_D2"/>
    <property type="match status" value="1"/>
</dbReference>
<dbReference type="InterPro" id="IPR055354">
    <property type="entry name" value="DUF7507"/>
</dbReference>
<feature type="domain" description="DUF7507" evidence="4">
    <location>
        <begin position="4614"/>
        <end position="4714"/>
    </location>
</feature>
<feature type="domain" description="DUF7507" evidence="4">
    <location>
        <begin position="5439"/>
        <end position="5540"/>
    </location>
</feature>
<feature type="region of interest" description="Disordered" evidence="1">
    <location>
        <begin position="1541"/>
        <end position="1560"/>
    </location>
</feature>
<gene>
    <name evidence="5" type="ORF">HJG52_18385</name>
</gene>
<feature type="domain" description="DUF7507" evidence="4">
    <location>
        <begin position="1099"/>
        <end position="1201"/>
    </location>
</feature>
<feature type="domain" description="DUF7507" evidence="4">
    <location>
        <begin position="2979"/>
        <end position="3082"/>
    </location>
</feature>
<feature type="domain" description="DUF7507" evidence="4">
    <location>
        <begin position="723"/>
        <end position="825"/>
    </location>
</feature>
<feature type="region of interest" description="Disordered" evidence="1">
    <location>
        <begin position="5638"/>
        <end position="5669"/>
    </location>
</feature>
<feature type="region of interest" description="Disordered" evidence="1">
    <location>
        <begin position="1778"/>
        <end position="1824"/>
    </location>
</feature>
<feature type="domain" description="DUF7507" evidence="4">
    <location>
        <begin position="2272"/>
        <end position="2378"/>
    </location>
</feature>
<feature type="domain" description="DUF7507" evidence="4">
    <location>
        <begin position="513"/>
        <end position="596"/>
    </location>
</feature>
<dbReference type="InterPro" id="IPR026466">
    <property type="entry name" value="Fim_isopep_form_D2_dom"/>
</dbReference>
<evidence type="ECO:0000256" key="1">
    <source>
        <dbReference type="SAM" id="MobiDB-lite"/>
    </source>
</evidence>
<feature type="domain" description="DUF7507" evidence="4">
    <location>
        <begin position="2039"/>
        <end position="2142"/>
    </location>
</feature>
<feature type="domain" description="DUF7507" evidence="4">
    <location>
        <begin position="3566"/>
        <end position="3669"/>
    </location>
</feature>
<feature type="domain" description="DUF7507" evidence="4">
    <location>
        <begin position="4961"/>
        <end position="5064"/>
    </location>
</feature>
<feature type="domain" description="DUF7507" evidence="4">
    <location>
        <begin position="2744"/>
        <end position="2847"/>
    </location>
</feature>
<feature type="domain" description="DUF7507" evidence="4">
    <location>
        <begin position="4847"/>
        <end position="4948"/>
    </location>
</feature>
<feature type="region of interest" description="Disordered" evidence="1">
    <location>
        <begin position="2039"/>
        <end position="2063"/>
    </location>
</feature>
<feature type="domain" description="DUF7507" evidence="4">
    <location>
        <begin position="2858"/>
        <end position="2966"/>
    </location>
</feature>
<evidence type="ECO:0000259" key="3">
    <source>
        <dbReference type="Pfam" id="PF01345"/>
    </source>
</evidence>
<feature type="region of interest" description="Disordered" evidence="1">
    <location>
        <begin position="5282"/>
        <end position="5309"/>
    </location>
</feature>
<feature type="domain" description="DUF7507" evidence="4">
    <location>
        <begin position="3329"/>
        <end position="3436"/>
    </location>
</feature>
<feature type="domain" description="DUF7507" evidence="4">
    <location>
        <begin position="610"/>
        <end position="710"/>
    </location>
</feature>
<feature type="compositionally biased region" description="Low complexity" evidence="1">
    <location>
        <begin position="1778"/>
        <end position="1790"/>
    </location>
</feature>
<feature type="domain" description="DUF7507" evidence="4">
    <location>
        <begin position="2506"/>
        <end position="2609"/>
    </location>
</feature>
<dbReference type="RefSeq" id="WP_171245074.1">
    <property type="nucleotide sequence ID" value="NZ_JABEPQ010000005.1"/>
</dbReference>
<feature type="domain" description="DUF7507" evidence="4">
    <location>
        <begin position="1218"/>
        <end position="1319"/>
    </location>
</feature>
<feature type="region of interest" description="Disordered" evidence="1">
    <location>
        <begin position="4581"/>
        <end position="4603"/>
    </location>
</feature>
<feature type="domain" description="DUF7507" evidence="4">
    <location>
        <begin position="383"/>
        <end position="477"/>
    </location>
</feature>
<dbReference type="PANTHER" id="PTHR34819">
    <property type="entry name" value="LARGE CYSTEINE-RICH PERIPLASMIC PROTEIN OMCB"/>
    <property type="match status" value="1"/>
</dbReference>
<feature type="domain" description="DUF7507" evidence="4">
    <location>
        <begin position="4733"/>
        <end position="4834"/>
    </location>
</feature>
<feature type="compositionally biased region" description="Low complexity" evidence="1">
    <location>
        <begin position="5298"/>
        <end position="5309"/>
    </location>
</feature>
<feature type="domain" description="DUF7507" evidence="4">
    <location>
        <begin position="3216"/>
        <end position="3317"/>
    </location>
</feature>
<dbReference type="EMBL" id="JABEPQ010000005">
    <property type="protein sequence ID" value="NNM47958.1"/>
    <property type="molecule type" value="Genomic_DNA"/>
</dbReference>
<feature type="domain" description="DUF7507" evidence="4">
    <location>
        <begin position="850"/>
        <end position="941"/>
    </location>
</feature>
<organism evidence="5 6">
    <name type="scientific">Knoellia koreensis</name>
    <dbReference type="NCBI Taxonomy" id="2730921"/>
    <lineage>
        <taxon>Bacteria</taxon>
        <taxon>Bacillati</taxon>
        <taxon>Actinomycetota</taxon>
        <taxon>Actinomycetes</taxon>
        <taxon>Micrococcales</taxon>
        <taxon>Intrasporangiaceae</taxon>
        <taxon>Knoellia</taxon>
    </lineage>
</organism>
<keyword evidence="2" id="KW-0812">Transmembrane</keyword>
<dbReference type="InterPro" id="IPR001434">
    <property type="entry name" value="OmcB-like_DUF11"/>
</dbReference>
<feature type="region of interest" description="Disordered" evidence="1">
    <location>
        <begin position="5779"/>
        <end position="5800"/>
    </location>
</feature>
<keyword evidence="2" id="KW-1133">Transmembrane helix</keyword>
<feature type="domain" description="DUF7507" evidence="4">
    <location>
        <begin position="3449"/>
        <end position="3551"/>
    </location>
</feature>
<dbReference type="Gene3D" id="2.60.40.10">
    <property type="entry name" value="Immunoglobulins"/>
    <property type="match status" value="5"/>
</dbReference>
<dbReference type="GO" id="GO:0005975">
    <property type="term" value="P:carbohydrate metabolic process"/>
    <property type="evidence" value="ECO:0007669"/>
    <property type="project" value="UniProtKB-ARBA"/>
</dbReference>
<proteinExistence type="predicted"/>
<feature type="domain" description="DUF7507" evidence="4">
    <location>
        <begin position="2390"/>
        <end position="2492"/>
    </location>
</feature>
<protein>
    <submittedName>
        <fullName evidence="5">DUF11 domain-containing protein</fullName>
    </submittedName>
</protein>
<dbReference type="Pfam" id="PF01345">
    <property type="entry name" value="DUF11"/>
    <property type="match status" value="1"/>
</dbReference>
<feature type="transmembrane region" description="Helical" evidence="2">
    <location>
        <begin position="5808"/>
        <end position="5828"/>
    </location>
</feature>
<feature type="domain" description="DUF7507" evidence="4">
    <location>
        <begin position="4497"/>
        <end position="4597"/>
    </location>
</feature>
<dbReference type="InterPro" id="IPR013783">
    <property type="entry name" value="Ig-like_fold"/>
</dbReference>
<feature type="compositionally biased region" description="Low complexity" evidence="1">
    <location>
        <begin position="5654"/>
        <end position="5669"/>
    </location>
</feature>
<dbReference type="Proteomes" id="UP000588586">
    <property type="component" value="Unassembled WGS sequence"/>
</dbReference>
<feature type="domain" description="DUF7507" evidence="4">
    <location>
        <begin position="4265"/>
        <end position="4368"/>
    </location>
</feature>
<reference evidence="5 6" key="1">
    <citation type="submission" date="2020-04" db="EMBL/GenBank/DDBJ databases">
        <title>Knoellia sp. isolate from air conditioner.</title>
        <authorList>
            <person name="Chea S."/>
            <person name="Kim D.-U."/>
        </authorList>
    </citation>
    <scope>NUCLEOTIDE SEQUENCE [LARGE SCALE GENOMIC DNA]</scope>
    <source>
        <strain evidence="5 6">DB2414S</strain>
    </source>
</reference>
<feature type="compositionally biased region" description="Polar residues" evidence="1">
    <location>
        <begin position="1799"/>
        <end position="1808"/>
    </location>
</feature>
<feature type="domain" description="DUF7507" evidence="4">
    <location>
        <begin position="3681"/>
        <end position="3778"/>
    </location>
</feature>
<feature type="domain" description="DUF7507" evidence="4">
    <location>
        <begin position="1453"/>
        <end position="1557"/>
    </location>
</feature>